<dbReference type="AlphaFoldDB" id="A0AAW9A9E5"/>
<organism evidence="1 2">
    <name type="scientific">Sporosarcina thermotolerans</name>
    <dbReference type="NCBI Taxonomy" id="633404"/>
    <lineage>
        <taxon>Bacteria</taxon>
        <taxon>Bacillati</taxon>
        <taxon>Bacillota</taxon>
        <taxon>Bacilli</taxon>
        <taxon>Bacillales</taxon>
        <taxon>Caryophanaceae</taxon>
        <taxon>Sporosarcina</taxon>
    </lineage>
</organism>
<protein>
    <submittedName>
        <fullName evidence="1">Uncharacterized protein</fullName>
    </submittedName>
</protein>
<keyword evidence="2" id="KW-1185">Reference proteome</keyword>
<dbReference type="Proteomes" id="UP001271648">
    <property type="component" value="Unassembled WGS sequence"/>
</dbReference>
<name>A0AAW9A9E5_9BACL</name>
<dbReference type="InterPro" id="IPR058870">
    <property type="entry name" value="YuzC"/>
</dbReference>
<reference evidence="1 2" key="1">
    <citation type="submission" date="2023-06" db="EMBL/GenBank/DDBJ databases">
        <title>Sporosarcina sp. nov., isolated from Korean traditional fermented seafood 'Jeotgal'.</title>
        <authorList>
            <person name="Yang A.I."/>
            <person name="Shin N.-R."/>
        </authorList>
    </citation>
    <scope>NUCLEOTIDE SEQUENCE [LARGE SCALE GENOMIC DNA]</scope>
    <source>
        <strain evidence="1 2">KCTC43456</strain>
    </source>
</reference>
<proteinExistence type="predicted"/>
<sequence>MHYWYFPYSIHEAYPLVVQQVTDPLAVRENSTASPSDPNPYPPVQTTRFTNSAKHSLDLIKQAELLIKKISESETFAHELMTSAQQSNQKKVDEMCTSAGITAKFETKYTPDGFRIQLQEEDDKGGVCCKVILNLRW</sequence>
<dbReference type="RefSeq" id="WP_283733944.1">
    <property type="nucleotide sequence ID" value="NZ_CP125968.1"/>
</dbReference>
<dbReference type="EMBL" id="JAUBDJ010000007">
    <property type="protein sequence ID" value="MDW0117674.1"/>
    <property type="molecule type" value="Genomic_DNA"/>
</dbReference>
<dbReference type="Pfam" id="PF26344">
    <property type="entry name" value="YuzC"/>
    <property type="match status" value="1"/>
</dbReference>
<comment type="caution">
    <text evidence="1">The sequence shown here is derived from an EMBL/GenBank/DDBJ whole genome shotgun (WGS) entry which is preliminary data.</text>
</comment>
<gene>
    <name evidence="1" type="ORF">QTL97_12060</name>
</gene>
<accession>A0AAW9A9E5</accession>
<evidence type="ECO:0000313" key="2">
    <source>
        <dbReference type="Proteomes" id="UP001271648"/>
    </source>
</evidence>
<evidence type="ECO:0000313" key="1">
    <source>
        <dbReference type="EMBL" id="MDW0117674.1"/>
    </source>
</evidence>